<reference evidence="3" key="1">
    <citation type="submission" date="2016-10" db="EMBL/GenBank/DDBJ databases">
        <title>Proteomic and phylogenetic analysis of the outer membrane protein repertoire of gastric Helicobacter species.</title>
        <authorList>
            <person name="Joosten M."/>
        </authorList>
    </citation>
    <scope>NUCLEOTIDE SEQUENCE</scope>
    <source>
        <strain evidence="3">JKM4</strain>
    </source>
</reference>
<dbReference type="OrthoDB" id="5325379at2"/>
<sequence>KLDPNTPYTGDISYNEFKAQLKEQGLLAEAKPFLKFIESNVYNKEGVSFTQLENARKLLNSYYKEAQNPNLRDHIQRGLENFLREDIKAGSSQLFKELPAQMGSKYEQLFNTALKDYALSKQTLKQVKKLRLRDVASSQEQALDALIKFAKGQGEEGLDNFSKLTKGLSAQNKEVLELNMLHRIFQRSLIGEEDLKVFDSAQFFEKLGKLTQGTFSSKGAKDFIEIAQGFHRLFNQDANILRSLKPTTGGKIGSSIATSVSGAMQFQVTKALFDLVVRTAPYIPFAKVLNDKVSGAALRHHIKSALHKSYSVAEFKQHLRALGQRVEFDNATKALIREIERGLPPDDPPPGGGGGGGGGGIPSPKDTPISGGGNKPPKGNDEKTLKEGNGELISKTTPTRKATKEDLTEEFLEEVKRRKNDKVWVGDLTNPKIIEHLGFDPNKPIKMLFDGDALTHIEKRHGKGSPLVEESKQPAVTREDIATYPEIVNGADLIRVDKDRGRTVLIIGKQINGYMVVVEIVGKKYNLLSLKTIYKENGKLENGLAFKDGAGIQLSKF</sequence>
<feature type="region of interest" description="Disordered" evidence="1">
    <location>
        <begin position="341"/>
        <end position="405"/>
    </location>
</feature>
<feature type="compositionally biased region" description="Gly residues" evidence="1">
    <location>
        <begin position="352"/>
        <end position="361"/>
    </location>
</feature>
<dbReference type="RefSeq" id="WP_104749238.1">
    <property type="nucleotide sequence ID" value="NZ_FZMQ01000005.1"/>
</dbReference>
<dbReference type="EMBL" id="LT633484">
    <property type="protein sequence ID" value="SFZ79606.1"/>
    <property type="molecule type" value="Genomic_DNA"/>
</dbReference>
<feature type="compositionally biased region" description="Basic and acidic residues" evidence="1">
    <location>
        <begin position="378"/>
        <end position="389"/>
    </location>
</feature>
<protein>
    <submittedName>
        <fullName evidence="3">OMP1094</fullName>
    </submittedName>
</protein>
<dbReference type="AlphaFoldDB" id="A0A1R3UCV6"/>
<evidence type="ECO:0000313" key="3">
    <source>
        <dbReference type="EMBL" id="SFZ79606.1"/>
    </source>
</evidence>
<dbReference type="InterPro" id="IPR041301">
    <property type="entry name" value="PBECR3"/>
</dbReference>
<organism evidence="3">
    <name type="scientific">Helicobacter cynogastricus</name>
    <dbReference type="NCBI Taxonomy" id="329937"/>
    <lineage>
        <taxon>Bacteria</taxon>
        <taxon>Pseudomonadati</taxon>
        <taxon>Campylobacterota</taxon>
        <taxon>Epsilonproteobacteria</taxon>
        <taxon>Campylobacterales</taxon>
        <taxon>Helicobacteraceae</taxon>
        <taxon>Helicobacter</taxon>
    </lineage>
</organism>
<feature type="non-terminal residue" evidence="3">
    <location>
        <position position="1"/>
    </location>
</feature>
<proteinExistence type="predicted"/>
<evidence type="ECO:0000256" key="1">
    <source>
        <dbReference type="SAM" id="MobiDB-lite"/>
    </source>
</evidence>
<name>A0A1R3UCV6_9HELI</name>
<accession>A0A1R3UCV6</accession>
<feature type="domain" description="Phage-Barnase-EndoU-ColicinE5/D-RelE like nuclease 3" evidence="2">
    <location>
        <begin position="425"/>
        <end position="540"/>
    </location>
</feature>
<gene>
    <name evidence="3" type="primary">omp1094</name>
</gene>
<evidence type="ECO:0000259" key="2">
    <source>
        <dbReference type="Pfam" id="PF18812"/>
    </source>
</evidence>
<dbReference type="Pfam" id="PF18812">
    <property type="entry name" value="PBECR3"/>
    <property type="match status" value="1"/>
</dbReference>